<sequence length="35" mass="4078">MPRVSKNKNRWQFGSLTFCISIFARENGLTTCKDK</sequence>
<protein>
    <submittedName>
        <fullName evidence="1">Uncharacterized protein</fullName>
    </submittedName>
</protein>
<reference evidence="1" key="1">
    <citation type="journal article" date="2021" name="Proc. Natl. Acad. Sci. U.S.A.">
        <title>A Catalog of Tens of Thousands of Viruses from Human Metagenomes Reveals Hidden Associations with Chronic Diseases.</title>
        <authorList>
            <person name="Tisza M.J."/>
            <person name="Buck C.B."/>
        </authorList>
    </citation>
    <scope>NUCLEOTIDE SEQUENCE</scope>
    <source>
        <strain evidence="1">CtqZP6</strain>
    </source>
</reference>
<dbReference type="EMBL" id="BK032598">
    <property type="protein sequence ID" value="DAF50639.1"/>
    <property type="molecule type" value="Genomic_DNA"/>
</dbReference>
<accession>A0A8S5SIZ5</accession>
<proteinExistence type="predicted"/>
<name>A0A8S5SIZ5_9VIRU</name>
<organism evidence="1">
    <name type="scientific">Phage sp. ctqZP6</name>
    <dbReference type="NCBI Taxonomy" id="2828010"/>
    <lineage>
        <taxon>Viruses</taxon>
    </lineage>
</organism>
<evidence type="ECO:0000313" key="1">
    <source>
        <dbReference type="EMBL" id="DAF50639.1"/>
    </source>
</evidence>